<protein>
    <submittedName>
        <fullName evidence="1">Uncharacterized protein</fullName>
    </submittedName>
</protein>
<sequence>MADLDICSRAVECRDLFVKCLEKPGDYGDNLRRFEYRFLIWTSFLGVYAKGTSSLEHRLQWAPEVKGLVFLMLQVLKRNLEHVINDPGSKGKQPASMVDQTGPLYGMKGAIDRLHRIAATMQGGSSMNEAEAVQRFSSKIDTEDLFQVILAMIRLRFPSAQESLRLQLARSITFRRNYLLYQHHVSQKLAPPHVQKDDPDQSAFTKLIRYQRPTPQSQTLSEPYPKSSWKKTLSSTHFSKKTPSMLLKRRVHPRLGNYSEMESHSSFSRKPPLSGLYPARPQVAEGQKVLCPYCQVPLESSLLKDEKKWREHVDADLRPYVCLSEQCQDFPLSFINVEEWQSHMEENHHPDWPRYVHRVRWSCAYCPDEFFLTEDALSLHLSGKDVEFHPTVMSPVEISRMTAKGKRFNPREEGSCPLCGPPPWAESWTVDRTTKAQETDASPEVVDDLSKHIAGHLLYLACMSCMSSLWWDANKGEQSNDSEQATNARDSGPNPTKPSGFASDNDLKPPSINSDNDGLEELRVIIRNHMVQSADRNRPSHFLPSHALTGILTQQRVTEALSGQTVPEDQTMTVEHILNTNLVLRDPTVKHTTRRKLFIILVLVGKLDTIEHFVKEHIFDSDLPLEVVTFPRGKMTLKRCNREGKLRWIDLFTTWEPEDMRAFYNQQWSICAPAFYFHRGTGNMGWPKCYALSERTILPFMSMERTRLEASTIVYRVELYPGHFVDRDDWMTSSPGKRYFTVKELVDSDEEKLKQETRSFRQLTKEANSSVIQLLWSFSRDNRHYLVFPYPEGNLANLWEKHAKPPARFQDGVGALWFAKQCLGIAEALMVIHKGTHSQSQFGAMRHFHGDLKPANVIWYGKDYDDQPESYSLGVLKLPVLGLTTLYTDGSISQTDASGSEQSLAYQSPELDVLGKISETCDIWSLGCVLLEFVTWYVAGWEQVKCFQEARKLDDKHHNKVQGTFFNRVEIQMRPGAQEKGSVVDVKPLSLIAAVFCIETTNNLQMYKKLTIHENSSDFTNDLVYLIQDKILRMHPERRATSTEIYHSLLESYRECQRNPVYYLMRYKVEKPPVRTYSVLYSTSPVVPKTEDPDQGGTFIEPPVDKADTNTRSSVNPVGFSQAVEKSQSDGEDGGDICLPPLPTSLGMIEPEGRQDNYGQLCIIKPEPSSPPIVPPDGAYILTLPDEMLALIIGTISHQLKHDMDDRERKATSTYGDFAAMALVCHRFNRIAVPLLYTYINHLSDDGQWRQGRLHHNAARRRFHETLRARKELRLHCRRLVIEFGFSSPLAGSDFGSVAADYASWLVNTKIISTYGVFGFDSVAHMATNMLSTASRNMRQLESVSIFRQMRGGLQLHEIYGCLCDAPSSLVVLGINGCPSAESPDYSFNGRLLEVDISNRCPARSLHLYNMIDHPRVVETFVAWNLSVVADILAPHREHLRTLTIGKLCQPGLGNFDVSCFLKLEKLAVHPKDQGEVDPNACSRLQAPMLKNIIFTEYWED</sequence>
<dbReference type="Proteomes" id="UP001148629">
    <property type="component" value="Unassembled WGS sequence"/>
</dbReference>
<name>A0ACC1S5Z3_9HYPO</name>
<dbReference type="EMBL" id="JANRMS010000930">
    <property type="protein sequence ID" value="KAJ3532755.1"/>
    <property type="molecule type" value="Genomic_DNA"/>
</dbReference>
<accession>A0ACC1S5Z3</accession>
<evidence type="ECO:0000313" key="1">
    <source>
        <dbReference type="EMBL" id="KAJ3532755.1"/>
    </source>
</evidence>
<keyword evidence="2" id="KW-1185">Reference proteome</keyword>
<evidence type="ECO:0000313" key="2">
    <source>
        <dbReference type="Proteomes" id="UP001148629"/>
    </source>
</evidence>
<gene>
    <name evidence="1" type="ORF">NM208_g8295</name>
</gene>
<comment type="caution">
    <text evidence="1">The sequence shown here is derived from an EMBL/GenBank/DDBJ whole genome shotgun (WGS) entry which is preliminary data.</text>
</comment>
<organism evidence="1 2">
    <name type="scientific">Fusarium decemcellulare</name>
    <dbReference type="NCBI Taxonomy" id="57161"/>
    <lineage>
        <taxon>Eukaryota</taxon>
        <taxon>Fungi</taxon>
        <taxon>Dikarya</taxon>
        <taxon>Ascomycota</taxon>
        <taxon>Pezizomycotina</taxon>
        <taxon>Sordariomycetes</taxon>
        <taxon>Hypocreomycetidae</taxon>
        <taxon>Hypocreales</taxon>
        <taxon>Nectriaceae</taxon>
        <taxon>Fusarium</taxon>
        <taxon>Fusarium decemcellulare species complex</taxon>
    </lineage>
</organism>
<proteinExistence type="predicted"/>
<reference evidence="1" key="1">
    <citation type="submission" date="2022-08" db="EMBL/GenBank/DDBJ databases">
        <title>Genome Sequence of Fusarium decemcellulare.</title>
        <authorList>
            <person name="Buettner E."/>
        </authorList>
    </citation>
    <scope>NUCLEOTIDE SEQUENCE</scope>
    <source>
        <strain evidence="1">Babe19</strain>
    </source>
</reference>